<gene>
    <name evidence="1" type="ORF">Goslar_00116</name>
</gene>
<organismHost>
    <name type="scientific">Escherichia coli</name>
    <dbReference type="NCBI Taxonomy" id="562"/>
</organismHost>
<dbReference type="Gene3D" id="1.10.10.60">
    <property type="entry name" value="Homeodomain-like"/>
    <property type="match status" value="1"/>
</dbReference>
<proteinExistence type="predicted"/>
<dbReference type="Proteomes" id="UP000294673">
    <property type="component" value="Segment"/>
</dbReference>
<dbReference type="EMBL" id="MK327938">
    <property type="protein sequence ID" value="QBO63909.1"/>
    <property type="molecule type" value="Genomic_DNA"/>
</dbReference>
<evidence type="ECO:0000313" key="2">
    <source>
        <dbReference type="Proteomes" id="UP000294673"/>
    </source>
</evidence>
<accession>A0A482GKI5</accession>
<keyword evidence="2" id="KW-1185">Reference proteome</keyword>
<evidence type="ECO:0000313" key="1">
    <source>
        <dbReference type="EMBL" id="QBO63909.1"/>
    </source>
</evidence>
<sequence>MGRPRPWRNDELKDVIHLYLNTSLTIDEIAQRTGRTRASIDARLGRLGIRQRQKHRPYTEEERAYIKSVIKQKSLREIAYDLNRSYDSVRQFIRLNGIRRALTKQEREAIIAFIAERLNVTQNWNVITYDVVVKFGITTNKHALYQRWCYYTKNKGVARAQIPSLDR</sequence>
<name>A0A482GKI5_BPGOS</name>
<organism evidence="1 2">
    <name type="scientific">Escherichia phage vB_EcoM_Goslar</name>
    <dbReference type="NCBI Taxonomy" id="2502409"/>
    <lineage>
        <taxon>Viruses</taxon>
        <taxon>Duplodnaviria</taxon>
        <taxon>Heunggongvirae</taxon>
        <taxon>Uroviricota</taxon>
        <taxon>Caudoviricetes</taxon>
        <taxon>Chimalliviridae</taxon>
        <taxon>Goslarvirus</taxon>
        <taxon>Goslarvirus goslar</taxon>
    </lineage>
</organism>
<reference evidence="1 2" key="1">
    <citation type="submission" date="2018-12" db="EMBL/GenBank/DDBJ databases">
        <title>Still something new to discover - new insights into E. coli phage diversity and taxonomy.</title>
        <authorList>
            <person name="Korf I.H.E."/>
            <person name="Adriaennsens E."/>
            <person name="Dreiseikelmann B."/>
            <person name="Kropinski A."/>
            <person name="Nimtz M."/>
            <person name="Meier-Kolthoff J.P."/>
            <person name="Rohde M."/>
            <person name="van Raaij M."/>
            <person name="Wittmann J."/>
        </authorList>
    </citation>
    <scope>NUCLEOTIDE SEQUENCE [LARGE SCALE GENOMIC DNA]</scope>
</reference>
<protein>
    <submittedName>
        <fullName evidence="1">Uncharacterized protein</fullName>
    </submittedName>
</protein>